<dbReference type="GO" id="GO:0006744">
    <property type="term" value="P:ubiquinone biosynthetic process"/>
    <property type="evidence" value="ECO:0007669"/>
    <property type="project" value="UniProtKB-UniPathway"/>
</dbReference>
<organism evidence="9 10">
    <name type="scientific">Rubricella aquisinus</name>
    <dbReference type="NCBI Taxonomy" id="2028108"/>
    <lineage>
        <taxon>Bacteria</taxon>
        <taxon>Pseudomonadati</taxon>
        <taxon>Pseudomonadota</taxon>
        <taxon>Alphaproteobacteria</taxon>
        <taxon>Rhodobacterales</taxon>
        <taxon>Paracoccaceae</taxon>
        <taxon>Rubricella</taxon>
    </lineage>
</organism>
<dbReference type="InterPro" id="IPR036188">
    <property type="entry name" value="FAD/NAD-bd_sf"/>
</dbReference>
<sequence length="404" mass="43211">MKREQTDILVSGGGVAGLVATIAFASHGFRTICVDPVPPVTEAAADGSDLRSTAFLQPSVRLMKEIGLWPRLAPYAAPLRIMRLADAGGPEPEIREVRDFVADDLGEEAFGYNLPNWLLRREMVAHLEAMPNADLRMGTALSQLLTRQTEALATLSDGTALRAQMVIGADGRNSFVREALGIGAKTTRYGQKAIVFAVSHPVPHDDISTEIHRTGGPFTLVPLPDAEGQHHSAIVWMETGPKATALMAMDEAAFTEALNIRACGVLGDLTLASPRRIWPIITQKAERLTGPRTALIAEAAHVMPPIGAQGLNMSLRDITTLLSGVTTARETGQDWAGAPVLAAYARAREVDIAARLKGIDMLNRAAMAEAQPLRDLRLRGLTALHGLGPVRQVAMRMGLGAGQN</sequence>
<dbReference type="InterPro" id="IPR002938">
    <property type="entry name" value="FAD-bd"/>
</dbReference>
<evidence type="ECO:0000313" key="9">
    <source>
        <dbReference type="EMBL" id="MBB5516261.1"/>
    </source>
</evidence>
<keyword evidence="6 9" id="KW-0560">Oxidoreductase</keyword>
<accession>A0A840WNR4</accession>
<evidence type="ECO:0000256" key="6">
    <source>
        <dbReference type="ARBA" id="ARBA00023002"/>
    </source>
</evidence>
<comment type="caution">
    <text evidence="9">The sequence shown here is derived from an EMBL/GenBank/DDBJ whole genome shotgun (WGS) entry which is preliminary data.</text>
</comment>
<dbReference type="EC" id="1.14.13.-" evidence="9"/>
<dbReference type="Pfam" id="PF01494">
    <property type="entry name" value="FAD_binding_3"/>
    <property type="match status" value="1"/>
</dbReference>
<dbReference type="Proteomes" id="UP000553766">
    <property type="component" value="Unassembled WGS sequence"/>
</dbReference>
<dbReference type="InterPro" id="IPR051205">
    <property type="entry name" value="UbiH/COQ6_monooxygenase"/>
</dbReference>
<dbReference type="RefSeq" id="WP_184011679.1">
    <property type="nucleotide sequence ID" value="NZ_JACIJS010000006.1"/>
</dbReference>
<keyword evidence="5" id="KW-0274">FAD</keyword>
<keyword evidence="4" id="KW-0285">Flavoprotein</keyword>
<dbReference type="NCBIfam" id="NF005691">
    <property type="entry name" value="PRK07494.1"/>
    <property type="match status" value="1"/>
</dbReference>
<feature type="domain" description="FAD-binding" evidence="8">
    <location>
        <begin position="6"/>
        <end position="348"/>
    </location>
</feature>
<dbReference type="PRINTS" id="PR00420">
    <property type="entry name" value="RNGMNOXGNASE"/>
</dbReference>
<dbReference type="EMBL" id="JACIJS010000006">
    <property type="protein sequence ID" value="MBB5516261.1"/>
    <property type="molecule type" value="Genomic_DNA"/>
</dbReference>
<dbReference type="Gene3D" id="3.50.50.60">
    <property type="entry name" value="FAD/NAD(P)-binding domain"/>
    <property type="match status" value="2"/>
</dbReference>
<dbReference type="UniPathway" id="UPA00232"/>
<evidence type="ECO:0000256" key="7">
    <source>
        <dbReference type="ARBA" id="ARBA00023033"/>
    </source>
</evidence>
<comment type="similarity">
    <text evidence="3">Belongs to the UbiH/COQ6 family.</text>
</comment>
<dbReference type="InterPro" id="IPR010971">
    <property type="entry name" value="UbiH/COQ6"/>
</dbReference>
<dbReference type="PANTHER" id="PTHR43876">
    <property type="entry name" value="UBIQUINONE BIOSYNTHESIS MONOOXYGENASE COQ6, MITOCHONDRIAL"/>
    <property type="match status" value="1"/>
</dbReference>
<dbReference type="SUPFAM" id="SSF51905">
    <property type="entry name" value="FAD/NAD(P)-binding domain"/>
    <property type="match status" value="1"/>
</dbReference>
<keyword evidence="7" id="KW-0503">Monooxygenase</keyword>
<evidence type="ECO:0000256" key="5">
    <source>
        <dbReference type="ARBA" id="ARBA00022827"/>
    </source>
</evidence>
<evidence type="ECO:0000256" key="1">
    <source>
        <dbReference type="ARBA" id="ARBA00001974"/>
    </source>
</evidence>
<keyword evidence="10" id="KW-1185">Reference proteome</keyword>
<evidence type="ECO:0000256" key="4">
    <source>
        <dbReference type="ARBA" id="ARBA00022630"/>
    </source>
</evidence>
<name>A0A840WNR4_9RHOB</name>
<evidence type="ECO:0000259" key="8">
    <source>
        <dbReference type="Pfam" id="PF01494"/>
    </source>
</evidence>
<evidence type="ECO:0000256" key="3">
    <source>
        <dbReference type="ARBA" id="ARBA00005349"/>
    </source>
</evidence>
<reference evidence="9 10" key="1">
    <citation type="submission" date="2020-08" db="EMBL/GenBank/DDBJ databases">
        <title>Genomic Encyclopedia of Type Strains, Phase IV (KMG-IV): sequencing the most valuable type-strain genomes for metagenomic binning, comparative biology and taxonomic classification.</title>
        <authorList>
            <person name="Goeker M."/>
        </authorList>
    </citation>
    <scope>NUCLEOTIDE SEQUENCE [LARGE SCALE GENOMIC DNA]</scope>
    <source>
        <strain evidence="9 10">DSM 103377</strain>
    </source>
</reference>
<evidence type="ECO:0000313" key="10">
    <source>
        <dbReference type="Proteomes" id="UP000553766"/>
    </source>
</evidence>
<dbReference type="AlphaFoldDB" id="A0A840WNR4"/>
<dbReference type="GO" id="GO:0004497">
    <property type="term" value="F:monooxygenase activity"/>
    <property type="evidence" value="ECO:0007669"/>
    <property type="project" value="UniProtKB-KW"/>
</dbReference>
<dbReference type="PANTHER" id="PTHR43876:SF7">
    <property type="entry name" value="UBIQUINONE BIOSYNTHESIS MONOOXYGENASE COQ6, MITOCHONDRIAL"/>
    <property type="match status" value="1"/>
</dbReference>
<dbReference type="NCBIfam" id="TIGR01988">
    <property type="entry name" value="Ubi-OHases"/>
    <property type="match status" value="1"/>
</dbReference>
<comment type="cofactor">
    <cofactor evidence="1">
        <name>FAD</name>
        <dbReference type="ChEBI" id="CHEBI:57692"/>
    </cofactor>
</comment>
<evidence type="ECO:0000256" key="2">
    <source>
        <dbReference type="ARBA" id="ARBA00004749"/>
    </source>
</evidence>
<gene>
    <name evidence="9" type="ORF">FHS89_002287</name>
</gene>
<comment type="pathway">
    <text evidence="2">Cofactor biosynthesis; ubiquinone biosynthesis.</text>
</comment>
<proteinExistence type="inferred from homology"/>
<dbReference type="GO" id="GO:0071949">
    <property type="term" value="F:FAD binding"/>
    <property type="evidence" value="ECO:0007669"/>
    <property type="project" value="InterPro"/>
</dbReference>
<protein>
    <submittedName>
        <fullName evidence="9">2-octaprenyl-6-methoxyphenol hydroxylase</fullName>
        <ecNumber evidence="9">1.14.13.-</ecNumber>
    </submittedName>
</protein>
<dbReference type="GO" id="GO:0016705">
    <property type="term" value="F:oxidoreductase activity, acting on paired donors, with incorporation or reduction of molecular oxygen"/>
    <property type="evidence" value="ECO:0007669"/>
    <property type="project" value="InterPro"/>
</dbReference>